<dbReference type="PANTHER" id="PTHR46285">
    <property type="entry name" value="PROTEINASE INHIBITOR I4, SERPIN (DUF716)-RELATED"/>
    <property type="match status" value="1"/>
</dbReference>
<sequence>MGQFVPHIASGFVFTLLGLWHTLNTIKAYNLGCGSNFKVRFWYPLDRPHSNLKYLELILVFSFSVIGIFGQFWDYPFIHLSFNVINLEHATMFLHLAVFSGFALYNELNHSSNLLSGVEGVFAACVFSQELFLSGVEGVFAACVFSQELFLLHFHSADHNGIEGHYHWLLQLIVFASLVSVIVAACCPTCFPAAIVLSLLVVLQGCWFMNMGFMLWVPNLVPKGCSMRIVENGKDEMLGAVICASKEADMRARALANLQFSWILAGILIFTGFISLKCTKSDTCTPKIQLSDYEQL</sequence>
<feature type="transmembrane region" description="Helical" evidence="6">
    <location>
        <begin position="52"/>
        <end position="73"/>
    </location>
</feature>
<evidence type="ECO:0000256" key="3">
    <source>
        <dbReference type="ARBA" id="ARBA00022692"/>
    </source>
</evidence>
<dbReference type="Proteomes" id="UP000504609">
    <property type="component" value="Unplaced"/>
</dbReference>
<keyword evidence="5 6" id="KW-0472">Membrane</keyword>
<name>A0A6J1GNC7_CUCMO</name>
<proteinExistence type="inferred from homology"/>
<evidence type="ECO:0000256" key="4">
    <source>
        <dbReference type="ARBA" id="ARBA00022989"/>
    </source>
</evidence>
<protein>
    <submittedName>
        <fullName evidence="8">Transmembrane protein 45B-like</fullName>
    </submittedName>
</protein>
<organism evidence="7 8">
    <name type="scientific">Cucurbita moschata</name>
    <name type="common">Winter crookneck squash</name>
    <name type="synonym">Cucurbita pepo var. moschata</name>
    <dbReference type="NCBI Taxonomy" id="3662"/>
    <lineage>
        <taxon>Eukaryota</taxon>
        <taxon>Viridiplantae</taxon>
        <taxon>Streptophyta</taxon>
        <taxon>Embryophyta</taxon>
        <taxon>Tracheophyta</taxon>
        <taxon>Spermatophyta</taxon>
        <taxon>Magnoliopsida</taxon>
        <taxon>eudicotyledons</taxon>
        <taxon>Gunneridae</taxon>
        <taxon>Pentapetalae</taxon>
        <taxon>rosids</taxon>
        <taxon>fabids</taxon>
        <taxon>Cucurbitales</taxon>
        <taxon>Cucurbitaceae</taxon>
        <taxon>Cucurbiteae</taxon>
        <taxon>Cucurbita</taxon>
    </lineage>
</organism>
<evidence type="ECO:0000313" key="7">
    <source>
        <dbReference type="Proteomes" id="UP000504609"/>
    </source>
</evidence>
<dbReference type="Pfam" id="PF04819">
    <property type="entry name" value="DUF716"/>
    <property type="match status" value="1"/>
</dbReference>
<gene>
    <name evidence="8" type="primary">LOC111455498</name>
</gene>
<evidence type="ECO:0000256" key="1">
    <source>
        <dbReference type="ARBA" id="ARBA00004141"/>
    </source>
</evidence>
<dbReference type="PANTHER" id="PTHR46285:SF13">
    <property type="entry name" value="OS02G0167775 PROTEIN"/>
    <property type="match status" value="1"/>
</dbReference>
<dbReference type="AlphaFoldDB" id="A0A6J1GNC7"/>
<reference evidence="8" key="1">
    <citation type="submission" date="2025-08" db="UniProtKB">
        <authorList>
            <consortium name="RefSeq"/>
        </authorList>
    </citation>
    <scope>IDENTIFICATION</scope>
    <source>
        <tissue evidence="8">Young leaves</tissue>
    </source>
</reference>
<evidence type="ECO:0000256" key="6">
    <source>
        <dbReference type="SAM" id="Phobius"/>
    </source>
</evidence>
<feature type="transmembrane region" description="Helical" evidence="6">
    <location>
        <begin position="255"/>
        <end position="276"/>
    </location>
</feature>
<dbReference type="InterPro" id="IPR006904">
    <property type="entry name" value="DUF716"/>
</dbReference>
<evidence type="ECO:0000256" key="2">
    <source>
        <dbReference type="ARBA" id="ARBA00006948"/>
    </source>
</evidence>
<keyword evidence="7" id="KW-1185">Reference proteome</keyword>
<dbReference type="GeneID" id="111455498"/>
<dbReference type="RefSeq" id="XP_022952984.1">
    <property type="nucleotide sequence ID" value="XM_023097216.1"/>
</dbReference>
<feature type="transmembrane region" description="Helical" evidence="6">
    <location>
        <begin position="166"/>
        <end position="185"/>
    </location>
</feature>
<evidence type="ECO:0000256" key="5">
    <source>
        <dbReference type="ARBA" id="ARBA00023136"/>
    </source>
</evidence>
<accession>A0A6J1GNC7</accession>
<comment type="similarity">
    <text evidence="2">Belongs to the TMEM45 family.</text>
</comment>
<feature type="transmembrane region" description="Helical" evidence="6">
    <location>
        <begin position="191"/>
        <end position="217"/>
    </location>
</feature>
<dbReference type="KEGG" id="cmos:111455498"/>
<keyword evidence="4 6" id="KW-1133">Transmembrane helix</keyword>
<evidence type="ECO:0000313" key="8">
    <source>
        <dbReference type="RefSeq" id="XP_022952984.1"/>
    </source>
</evidence>
<keyword evidence="3 6" id="KW-0812">Transmembrane</keyword>
<dbReference type="GO" id="GO:0016020">
    <property type="term" value="C:membrane"/>
    <property type="evidence" value="ECO:0007669"/>
    <property type="project" value="UniProtKB-SubCell"/>
</dbReference>
<comment type="subcellular location">
    <subcellularLocation>
        <location evidence="1">Membrane</location>
        <topology evidence="1">Multi-pass membrane protein</topology>
    </subcellularLocation>
</comment>